<name>A0A934HXL4_9CORY</name>
<dbReference type="InterPro" id="IPR009899">
    <property type="entry name" value="ArdA"/>
</dbReference>
<evidence type="ECO:0000313" key="1">
    <source>
        <dbReference type="EMBL" id="MBI8988437.1"/>
    </source>
</evidence>
<dbReference type="EMBL" id="JAEIOS010000009">
    <property type="protein sequence ID" value="MBI8988437.1"/>
    <property type="molecule type" value="Genomic_DNA"/>
</dbReference>
<protein>
    <submittedName>
        <fullName evidence="1">Antirestriction protein ArdA</fullName>
    </submittedName>
</protein>
<gene>
    <name evidence="1" type="ORF">JDV75_01470</name>
</gene>
<reference evidence="1" key="1">
    <citation type="submission" date="2020-12" db="EMBL/GenBank/DDBJ databases">
        <title>Genome public.</title>
        <authorList>
            <person name="Sun Q."/>
        </authorList>
    </citation>
    <scope>NUCLEOTIDE SEQUENCE</scope>
    <source>
        <strain evidence="1">CCM 8863</strain>
    </source>
</reference>
<dbReference type="Gene3D" id="3.10.20.480">
    <property type="entry name" value="Antirestriction protein ArdA, domain 1"/>
    <property type="match status" value="1"/>
</dbReference>
<dbReference type="Proteomes" id="UP000645966">
    <property type="component" value="Unassembled WGS sequence"/>
</dbReference>
<dbReference type="Gene3D" id="1.10.10.1190">
    <property type="entry name" value="Antirestriction protein ArdA, domain 3"/>
    <property type="match status" value="1"/>
</dbReference>
<dbReference type="AlphaFoldDB" id="A0A934HXL4"/>
<accession>A0A934HXL4</accession>
<sequence>MAVPTLFASTATTSTRPRVWVGCLHCYNSGRLVGAWYECADIADDPSAFDVGRIHDDGGYPATTSCEELWCFDTDNVPSICEFDLLEATRWGECYAELDAEHLWSALCAWVASGSYTQDAYGLPVVSDFLERFCGHWDSFNDFAYALIEDTIDMSSWDDLAQRYFDYEAFARDLKYDYSTQLVEPYCGQHGVFIFRDS</sequence>
<organism evidence="1 2">
    <name type="scientific">Corynebacterium meridianum</name>
    <dbReference type="NCBI Taxonomy" id="2765363"/>
    <lineage>
        <taxon>Bacteria</taxon>
        <taxon>Bacillati</taxon>
        <taxon>Actinomycetota</taxon>
        <taxon>Actinomycetes</taxon>
        <taxon>Mycobacteriales</taxon>
        <taxon>Corynebacteriaceae</taxon>
        <taxon>Corynebacterium</taxon>
    </lineage>
</organism>
<dbReference type="Pfam" id="PF07275">
    <property type="entry name" value="ArdA"/>
    <property type="match status" value="1"/>
</dbReference>
<dbReference type="InterPro" id="IPR041893">
    <property type="entry name" value="ArdA_dom3"/>
</dbReference>
<keyword evidence="2" id="KW-1185">Reference proteome</keyword>
<dbReference type="InterPro" id="IPR041895">
    <property type="entry name" value="ArdA_dom1"/>
</dbReference>
<proteinExistence type="predicted"/>
<comment type="caution">
    <text evidence="1">The sequence shown here is derived from an EMBL/GenBank/DDBJ whole genome shotgun (WGS) entry which is preliminary data.</text>
</comment>
<evidence type="ECO:0000313" key="2">
    <source>
        <dbReference type="Proteomes" id="UP000645966"/>
    </source>
</evidence>